<comment type="caution">
    <text evidence="2">The sequence shown here is derived from an EMBL/GenBank/DDBJ whole genome shotgun (WGS) entry which is preliminary data.</text>
</comment>
<dbReference type="Proteomes" id="UP001516400">
    <property type="component" value="Unassembled WGS sequence"/>
</dbReference>
<accession>A0ABD2P7C8</accession>
<name>A0ABD2P7C8_9CUCU</name>
<evidence type="ECO:0000313" key="2">
    <source>
        <dbReference type="EMBL" id="KAL3286882.1"/>
    </source>
</evidence>
<dbReference type="InterPro" id="IPR032135">
    <property type="entry name" value="DUF4817"/>
</dbReference>
<evidence type="ECO:0000259" key="1">
    <source>
        <dbReference type="Pfam" id="PF16087"/>
    </source>
</evidence>
<dbReference type="EMBL" id="JABFTP020000185">
    <property type="protein sequence ID" value="KAL3286882.1"/>
    <property type="molecule type" value="Genomic_DNA"/>
</dbReference>
<dbReference type="Pfam" id="PF16087">
    <property type="entry name" value="DUF4817"/>
    <property type="match status" value="1"/>
</dbReference>
<keyword evidence="3" id="KW-1185">Reference proteome</keyword>
<protein>
    <recommendedName>
        <fullName evidence="1">DUF4817 domain-containing protein</fullName>
    </recommendedName>
</protein>
<feature type="domain" description="DUF4817" evidence="1">
    <location>
        <begin position="4"/>
        <end position="35"/>
    </location>
</feature>
<evidence type="ECO:0000313" key="3">
    <source>
        <dbReference type="Proteomes" id="UP001516400"/>
    </source>
</evidence>
<proteinExistence type="predicted"/>
<gene>
    <name evidence="2" type="ORF">HHI36_001370</name>
</gene>
<sequence length="98" mass="11060">MHLIYGECGCNASAAASLYRERYPNAERHPDYRVFVHVHQSYSGGRLLHVRKSGGRPQGDYDDMVLEEVESDAGTSVRAIEMNTEVPESSAQRILKRH</sequence>
<reference evidence="2 3" key="1">
    <citation type="journal article" date="2021" name="BMC Biol.">
        <title>Horizontally acquired antibacterial genes associated with adaptive radiation of ladybird beetles.</title>
        <authorList>
            <person name="Li H.S."/>
            <person name="Tang X.F."/>
            <person name="Huang Y.H."/>
            <person name="Xu Z.Y."/>
            <person name="Chen M.L."/>
            <person name="Du X.Y."/>
            <person name="Qiu B.Y."/>
            <person name="Chen P.T."/>
            <person name="Zhang W."/>
            <person name="Slipinski A."/>
            <person name="Escalona H.E."/>
            <person name="Waterhouse R.M."/>
            <person name="Zwick A."/>
            <person name="Pang H."/>
        </authorList>
    </citation>
    <scope>NUCLEOTIDE SEQUENCE [LARGE SCALE GENOMIC DNA]</scope>
    <source>
        <strain evidence="2">SYSU2018</strain>
    </source>
</reference>
<organism evidence="2 3">
    <name type="scientific">Cryptolaemus montrouzieri</name>
    <dbReference type="NCBI Taxonomy" id="559131"/>
    <lineage>
        <taxon>Eukaryota</taxon>
        <taxon>Metazoa</taxon>
        <taxon>Ecdysozoa</taxon>
        <taxon>Arthropoda</taxon>
        <taxon>Hexapoda</taxon>
        <taxon>Insecta</taxon>
        <taxon>Pterygota</taxon>
        <taxon>Neoptera</taxon>
        <taxon>Endopterygota</taxon>
        <taxon>Coleoptera</taxon>
        <taxon>Polyphaga</taxon>
        <taxon>Cucujiformia</taxon>
        <taxon>Coccinelloidea</taxon>
        <taxon>Coccinellidae</taxon>
        <taxon>Scymninae</taxon>
        <taxon>Scymnini</taxon>
        <taxon>Cryptolaemus</taxon>
    </lineage>
</organism>
<dbReference type="AlphaFoldDB" id="A0ABD2P7C8"/>